<evidence type="ECO:0000256" key="1">
    <source>
        <dbReference type="SAM" id="MobiDB-lite"/>
    </source>
</evidence>
<dbReference type="AlphaFoldDB" id="A0A1Z3HKW0"/>
<name>A0A1Z3HKW0_9CYAN</name>
<dbReference type="EMBL" id="CP021983">
    <property type="protein sequence ID" value="ASC70896.1"/>
    <property type="molecule type" value="Genomic_DNA"/>
</dbReference>
<organism evidence="2 3">
    <name type="scientific">Halomicronema hongdechloris C2206</name>
    <dbReference type="NCBI Taxonomy" id="1641165"/>
    <lineage>
        <taxon>Bacteria</taxon>
        <taxon>Bacillati</taxon>
        <taxon>Cyanobacteriota</taxon>
        <taxon>Cyanophyceae</taxon>
        <taxon>Nodosilineales</taxon>
        <taxon>Nodosilineaceae</taxon>
        <taxon>Halomicronema</taxon>
    </lineage>
</organism>
<dbReference type="KEGG" id="hhg:XM38_018440"/>
<evidence type="ECO:0000313" key="2">
    <source>
        <dbReference type="EMBL" id="ASC70896.1"/>
    </source>
</evidence>
<evidence type="ECO:0000313" key="3">
    <source>
        <dbReference type="Proteomes" id="UP000191901"/>
    </source>
</evidence>
<dbReference type="Proteomes" id="UP000191901">
    <property type="component" value="Chromosome"/>
</dbReference>
<reference evidence="2 3" key="1">
    <citation type="journal article" date="2016" name="Biochim. Biophys. Acta">
        <title>Characterization of red-shifted phycobilisomes isolated from the chlorophyll f-containing cyanobacterium Halomicronema hongdechloris.</title>
        <authorList>
            <person name="Li Y."/>
            <person name="Lin Y."/>
            <person name="Garvey C.J."/>
            <person name="Birch D."/>
            <person name="Corkery R.W."/>
            <person name="Loughlin P.C."/>
            <person name="Scheer H."/>
            <person name="Willows R.D."/>
            <person name="Chen M."/>
        </authorList>
    </citation>
    <scope>NUCLEOTIDE SEQUENCE [LARGE SCALE GENOMIC DNA]</scope>
    <source>
        <strain evidence="2 3">C2206</strain>
    </source>
</reference>
<protein>
    <submittedName>
        <fullName evidence="2">Uncharacterized protein</fullName>
    </submittedName>
</protein>
<keyword evidence="3" id="KW-1185">Reference proteome</keyword>
<proteinExistence type="predicted"/>
<gene>
    <name evidence="2" type="ORF">XM38_018440</name>
</gene>
<accession>A0A1Z3HKW0</accession>
<feature type="region of interest" description="Disordered" evidence="1">
    <location>
        <begin position="27"/>
        <end position="70"/>
    </location>
</feature>
<sequence>MTHAPDCRPLAAKCDRTLDSVYKALKQPRSNGRKTEKRLQLTHWSPSVQQMIDPPKEPAPSLCSTIAPQP</sequence>